<dbReference type="EMBL" id="SNZV01000001">
    <property type="protein sequence ID" value="TDS17600.1"/>
    <property type="molecule type" value="Genomic_DNA"/>
</dbReference>
<feature type="domain" description="Cytochrome c" evidence="14">
    <location>
        <begin position="236"/>
        <end position="373"/>
    </location>
</feature>
<dbReference type="Gene3D" id="1.10.760.10">
    <property type="entry name" value="Cytochrome c-like domain"/>
    <property type="match status" value="2"/>
</dbReference>
<comment type="caution">
    <text evidence="15">The sequence shown here is derived from an EMBL/GenBank/DDBJ whole genome shotgun (WGS) entry which is preliminary data.</text>
</comment>
<dbReference type="GO" id="GO:0046872">
    <property type="term" value="F:metal ion binding"/>
    <property type="evidence" value="ECO:0007669"/>
    <property type="project" value="UniProtKB-KW"/>
</dbReference>
<dbReference type="GO" id="GO:0004130">
    <property type="term" value="F:cytochrome-c peroxidase activity"/>
    <property type="evidence" value="ECO:0007669"/>
    <property type="project" value="TreeGrafter"/>
</dbReference>
<dbReference type="Proteomes" id="UP000294752">
    <property type="component" value="Unassembled WGS sequence"/>
</dbReference>
<evidence type="ECO:0000256" key="7">
    <source>
        <dbReference type="ARBA" id="ARBA00022764"/>
    </source>
</evidence>
<dbReference type="PANTHER" id="PTHR30600:SF10">
    <property type="entry name" value="BLL6722 PROTEIN"/>
    <property type="match status" value="1"/>
</dbReference>
<comment type="subcellular location">
    <subcellularLocation>
        <location evidence="1">Periplasm</location>
    </subcellularLocation>
</comment>
<dbReference type="InterPro" id="IPR036909">
    <property type="entry name" value="Cyt_c-like_dom_sf"/>
</dbReference>
<evidence type="ECO:0000256" key="8">
    <source>
        <dbReference type="ARBA" id="ARBA00022982"/>
    </source>
</evidence>
<name>A0A4R7D995_9SPHI</name>
<evidence type="ECO:0000256" key="2">
    <source>
        <dbReference type="ARBA" id="ARBA00004856"/>
    </source>
</evidence>
<evidence type="ECO:0000256" key="5">
    <source>
        <dbReference type="ARBA" id="ARBA00022723"/>
    </source>
</evidence>
<keyword evidence="4 13" id="KW-0349">Heme</keyword>
<dbReference type="PANTHER" id="PTHR30600">
    <property type="entry name" value="CYTOCHROME C PEROXIDASE-RELATED"/>
    <property type="match status" value="1"/>
</dbReference>
<dbReference type="AlphaFoldDB" id="A0A4R7D995"/>
<gene>
    <name evidence="15" type="ORF">B0I21_101471</name>
</gene>
<evidence type="ECO:0000256" key="12">
    <source>
        <dbReference type="ARBA" id="ARBA00073576"/>
    </source>
</evidence>
<comment type="pathway">
    <text evidence="2">One-carbon metabolism; methylamine degradation.</text>
</comment>
<evidence type="ECO:0000256" key="4">
    <source>
        <dbReference type="ARBA" id="ARBA00022617"/>
    </source>
</evidence>
<dbReference type="InterPro" id="IPR004852">
    <property type="entry name" value="Di-haem_cyt_c_peroxidsae"/>
</dbReference>
<organism evidence="15 16">
    <name type="scientific">Sphingobacterium paludis</name>
    <dbReference type="NCBI Taxonomy" id="1476465"/>
    <lineage>
        <taxon>Bacteria</taxon>
        <taxon>Pseudomonadati</taxon>
        <taxon>Bacteroidota</taxon>
        <taxon>Sphingobacteriia</taxon>
        <taxon>Sphingobacteriales</taxon>
        <taxon>Sphingobacteriaceae</taxon>
        <taxon>Sphingobacterium</taxon>
    </lineage>
</organism>
<comment type="function">
    <text evidence="11">Involved in methylamine metabolism. Essential for the maturation of the beta subunit of MADH, presumably via a step in the biosynthesis of tryptophan tryptophylquinone (TTQ), the cofactor of MADH.</text>
</comment>
<evidence type="ECO:0000259" key="14">
    <source>
        <dbReference type="PROSITE" id="PS51007"/>
    </source>
</evidence>
<dbReference type="GO" id="GO:0009055">
    <property type="term" value="F:electron transfer activity"/>
    <property type="evidence" value="ECO:0007669"/>
    <property type="project" value="InterPro"/>
</dbReference>
<evidence type="ECO:0000256" key="1">
    <source>
        <dbReference type="ARBA" id="ARBA00004418"/>
    </source>
</evidence>
<evidence type="ECO:0000313" key="16">
    <source>
        <dbReference type="Proteomes" id="UP000294752"/>
    </source>
</evidence>
<keyword evidence="3" id="KW-0813">Transport</keyword>
<protein>
    <recommendedName>
        <fullName evidence="12">Methylamine utilization protein MauG</fullName>
    </recommendedName>
</protein>
<evidence type="ECO:0000256" key="11">
    <source>
        <dbReference type="ARBA" id="ARBA00058991"/>
    </source>
</evidence>
<feature type="domain" description="Cytochrome c" evidence="14">
    <location>
        <begin position="84"/>
        <end position="217"/>
    </location>
</feature>
<accession>A0A4R7D995</accession>
<evidence type="ECO:0000313" key="15">
    <source>
        <dbReference type="EMBL" id="TDS17600.1"/>
    </source>
</evidence>
<dbReference type="GO" id="GO:0042597">
    <property type="term" value="C:periplasmic space"/>
    <property type="evidence" value="ECO:0007669"/>
    <property type="project" value="UniProtKB-SubCell"/>
</dbReference>
<reference evidence="15 16" key="1">
    <citation type="submission" date="2019-03" db="EMBL/GenBank/DDBJ databases">
        <title>Genomic Encyclopedia of Type Strains, Phase III (KMG-III): the genomes of soil and plant-associated and newly described type strains.</title>
        <authorList>
            <person name="Whitman W."/>
        </authorList>
    </citation>
    <scope>NUCLEOTIDE SEQUENCE [LARGE SCALE GENOMIC DNA]</scope>
    <source>
        <strain evidence="15 16">CGMCC 1.12801</strain>
    </source>
</reference>
<dbReference type="GO" id="GO:0020037">
    <property type="term" value="F:heme binding"/>
    <property type="evidence" value="ECO:0007669"/>
    <property type="project" value="InterPro"/>
</dbReference>
<keyword evidence="7" id="KW-0574">Periplasm</keyword>
<dbReference type="Pfam" id="PF03150">
    <property type="entry name" value="CCP_MauG"/>
    <property type="match status" value="1"/>
</dbReference>
<evidence type="ECO:0000256" key="3">
    <source>
        <dbReference type="ARBA" id="ARBA00022448"/>
    </source>
</evidence>
<dbReference type="PROSITE" id="PS51007">
    <property type="entry name" value="CYTC"/>
    <property type="match status" value="2"/>
</dbReference>
<dbReference type="SUPFAM" id="SSF46626">
    <property type="entry name" value="Cytochrome c"/>
    <property type="match status" value="2"/>
</dbReference>
<evidence type="ECO:0000256" key="10">
    <source>
        <dbReference type="ARBA" id="ARBA00023004"/>
    </source>
</evidence>
<evidence type="ECO:0000256" key="6">
    <source>
        <dbReference type="ARBA" id="ARBA00022729"/>
    </source>
</evidence>
<keyword evidence="9" id="KW-0560">Oxidoreductase</keyword>
<keyword evidence="10 13" id="KW-0408">Iron</keyword>
<evidence type="ECO:0000256" key="13">
    <source>
        <dbReference type="PROSITE-ProRule" id="PRU00433"/>
    </source>
</evidence>
<proteinExistence type="predicted"/>
<keyword evidence="16" id="KW-1185">Reference proteome</keyword>
<keyword evidence="6" id="KW-0732">Signal</keyword>
<keyword evidence="15" id="KW-0575">Peroxidase</keyword>
<keyword evidence="5 13" id="KW-0479">Metal-binding</keyword>
<keyword evidence="8" id="KW-0249">Electron transport</keyword>
<evidence type="ECO:0000256" key="9">
    <source>
        <dbReference type="ARBA" id="ARBA00023002"/>
    </source>
</evidence>
<dbReference type="FunFam" id="1.10.760.10:FF:000019">
    <property type="entry name" value="Di-heme cytochrome C peroxidase"/>
    <property type="match status" value="1"/>
</dbReference>
<sequence>MRHYHHKMNKIAAIGFVLFLVISVSWMNQMPLAYWEGSLDSLASQYRRPIEEWPTPVIDAGVPWEEFSSLPKVDSHYFAVMESPAVVLGKYLFFDPILSGSNQISCSSCHNPQTSWADKNTVPVGNDHLEGTRNTPSLLNVYARKTLFWDGRANNLEEQALAPIEAHHEMNMELSKLIPKLKAIPAYNKLFIAAFGDEDYAMPEVMKALAAFQRTLASRRSRFDEFIEGNYNALSDQEIQGLHLFRTKARCMNCHSGKFFTDDAFHNVGLTYYKRKYEDLGRYLVTNDPADIGKFRTPSLRDVMNTDPWMHNGLFWDMTGLLNMYNSGMQMNSATPEQKAADPNYPVTDPLMKKLNLSKTEIQSIVAFLHSITATKYRMRRPESLPR</sequence>
<dbReference type="InterPro" id="IPR051395">
    <property type="entry name" value="Cytochrome_c_Peroxidase/MauG"/>
</dbReference>
<dbReference type="InterPro" id="IPR009056">
    <property type="entry name" value="Cyt_c-like_dom"/>
</dbReference>